<accession>A0A5J4VNU4</accession>
<comment type="caution">
    <text evidence="1">The sequence shown here is derived from an EMBL/GenBank/DDBJ whole genome shotgun (WGS) entry which is preliminary data.</text>
</comment>
<reference evidence="1 2" key="1">
    <citation type="submission" date="2019-03" db="EMBL/GenBank/DDBJ databases">
        <title>Single cell metagenomics reveals metabolic interactions within the superorganism composed of flagellate Streblomastix strix and complex community of Bacteroidetes bacteria on its surface.</title>
        <authorList>
            <person name="Treitli S.C."/>
            <person name="Kolisko M."/>
            <person name="Husnik F."/>
            <person name="Keeling P."/>
            <person name="Hampl V."/>
        </authorList>
    </citation>
    <scope>NUCLEOTIDE SEQUENCE [LARGE SCALE GENOMIC DNA]</scope>
    <source>
        <strain evidence="1">ST1C</strain>
    </source>
</reference>
<evidence type="ECO:0000313" key="2">
    <source>
        <dbReference type="Proteomes" id="UP000324800"/>
    </source>
</evidence>
<evidence type="ECO:0000313" key="1">
    <source>
        <dbReference type="EMBL" id="KAA6384220.1"/>
    </source>
</evidence>
<dbReference type="Proteomes" id="UP000324800">
    <property type="component" value="Unassembled WGS sequence"/>
</dbReference>
<dbReference type="EMBL" id="SNRW01005861">
    <property type="protein sequence ID" value="KAA6384220.1"/>
    <property type="molecule type" value="Genomic_DNA"/>
</dbReference>
<organism evidence="1 2">
    <name type="scientific">Streblomastix strix</name>
    <dbReference type="NCBI Taxonomy" id="222440"/>
    <lineage>
        <taxon>Eukaryota</taxon>
        <taxon>Metamonada</taxon>
        <taxon>Preaxostyla</taxon>
        <taxon>Oxymonadida</taxon>
        <taxon>Streblomastigidae</taxon>
        <taxon>Streblomastix</taxon>
    </lineage>
</organism>
<protein>
    <submittedName>
        <fullName evidence="1">Uncharacterized protein</fullName>
    </submittedName>
</protein>
<sequence length="105" mass="12280">MEQLDNQYKNRLQSSQLYWLNQSKTIATVENIANVTLSIKKLAWIDDSYSITSKRSASITNAITQWATMEEINRMSKHKDGPKTVQVFYDKNQNDEFRERLGSFQ</sequence>
<name>A0A5J4VNU4_9EUKA</name>
<proteinExistence type="predicted"/>
<gene>
    <name evidence="1" type="ORF">EZS28_020250</name>
</gene>
<dbReference type="AlphaFoldDB" id="A0A5J4VNU4"/>